<proteinExistence type="predicted"/>
<keyword evidence="1" id="KW-1133">Transmembrane helix</keyword>
<feature type="transmembrane region" description="Helical" evidence="1">
    <location>
        <begin position="76"/>
        <end position="92"/>
    </location>
</feature>
<keyword evidence="1" id="KW-0472">Membrane</keyword>
<evidence type="ECO:0000313" key="5">
    <source>
        <dbReference type="Proteomes" id="UP000471364"/>
    </source>
</evidence>
<evidence type="ECO:0000313" key="2">
    <source>
        <dbReference type="EMBL" id="AXH92077.1"/>
    </source>
</evidence>
<sequence>MSDRPRRLQPVNPTSLVTTWNTSWHRAAINVFTFVVLAHWAEHLVQAAQIWILGWSRPDARGLLGMPFPWLIESEWLHYGYALVMLAGFWLLRDGFVGRARLWWGIALGVQVWHHLEHLLLLVQSLTGQYLLGRPVPTSLAQVVFPRVELHLFYNAVVFAPMVIAIGLHLRPTWHERALMRCSCRRPAPAGA</sequence>
<protein>
    <submittedName>
        <fullName evidence="2">Uncharacterized protein</fullName>
    </submittedName>
</protein>
<evidence type="ECO:0000256" key="1">
    <source>
        <dbReference type="SAM" id="Phobius"/>
    </source>
</evidence>
<keyword evidence="5" id="KW-1185">Reference proteome</keyword>
<dbReference type="Proteomes" id="UP000471364">
    <property type="component" value="Unassembled WGS sequence"/>
</dbReference>
<name>A0A6N3K318_9ACTN</name>
<gene>
    <name evidence="2" type="ORF">DVH21_20335</name>
    <name evidence="3" type="ORF">F6X54_16695</name>
</gene>
<evidence type="ECO:0000313" key="3">
    <source>
        <dbReference type="EMBL" id="KAB1111325.1"/>
    </source>
</evidence>
<accession>A0A6N3K318</accession>
<feature type="transmembrane region" description="Helical" evidence="1">
    <location>
        <begin position="152"/>
        <end position="170"/>
    </location>
</feature>
<dbReference type="AlphaFoldDB" id="A0A6N3K318"/>
<dbReference type="EMBL" id="WAAR01000070">
    <property type="protein sequence ID" value="KAB1111325.1"/>
    <property type="molecule type" value="Genomic_DNA"/>
</dbReference>
<reference evidence="3 5" key="3">
    <citation type="submission" date="2019-09" db="EMBL/GenBank/DDBJ databases">
        <title>High taxonomic diversity of Micromonospora strains isolated from Medicago sativa nodules in different geographical locations.</title>
        <authorList>
            <person name="Martinez-Hidalgo P."/>
            <person name="Flores-Felix J.D."/>
            <person name="Velazquez E."/>
            <person name="Brau L."/>
            <person name="Trujillo M.E."/>
            <person name="Martinez-Molina E."/>
        </authorList>
    </citation>
    <scope>NUCLEOTIDE SEQUENCE [LARGE SCALE GENOMIC DNA]</scope>
    <source>
        <strain evidence="3 5">ALFB5</strain>
    </source>
</reference>
<feature type="transmembrane region" description="Helical" evidence="1">
    <location>
        <begin position="31"/>
        <end position="56"/>
    </location>
</feature>
<reference evidence="2 4" key="1">
    <citation type="submission" date="2018-07" db="EMBL/GenBank/DDBJ databases">
        <authorList>
            <person name="Ye Y."/>
        </authorList>
    </citation>
    <scope>NUCLEOTIDE SEQUENCE [LARGE SCALE GENOMIC DNA]</scope>
    <source>
        <strain evidence="2">110B</strain>
        <strain evidence="4">H14(2018)</strain>
    </source>
</reference>
<keyword evidence="1" id="KW-0812">Transmembrane</keyword>
<reference evidence="2 4" key="2">
    <citation type="submission" date="2018-08" db="EMBL/GenBank/DDBJ databases">
        <title>Streptomyces kandeliansis sp. nov., an endophytic bacterium isolated from mangrove plant.</title>
        <authorList>
            <person name="Wang R."/>
        </authorList>
    </citation>
    <scope>NUCLEOTIDE SEQUENCE [LARGE SCALE GENOMIC DNA]</scope>
    <source>
        <strain evidence="2">110B</strain>
        <strain evidence="4">H14(2018)</strain>
    </source>
</reference>
<organism evidence="2 4">
    <name type="scientific">Micromonospora aurantiaca</name>
    <name type="common">nom. illeg.</name>
    <dbReference type="NCBI Taxonomy" id="47850"/>
    <lineage>
        <taxon>Bacteria</taxon>
        <taxon>Bacillati</taxon>
        <taxon>Actinomycetota</taxon>
        <taxon>Actinomycetes</taxon>
        <taxon>Micromonosporales</taxon>
        <taxon>Micromonosporaceae</taxon>
        <taxon>Micromonospora</taxon>
    </lineage>
</organism>
<dbReference type="Proteomes" id="UP000253958">
    <property type="component" value="Chromosome"/>
</dbReference>
<dbReference type="EMBL" id="CP031263">
    <property type="protein sequence ID" value="AXH92077.1"/>
    <property type="molecule type" value="Genomic_DNA"/>
</dbReference>
<dbReference type="RefSeq" id="WP_071095617.1">
    <property type="nucleotide sequence ID" value="NZ_CBDRIO010000026.1"/>
</dbReference>
<evidence type="ECO:0000313" key="4">
    <source>
        <dbReference type="Proteomes" id="UP000253958"/>
    </source>
</evidence>